<keyword evidence="2" id="KW-0378">Hydrolase</keyword>
<dbReference type="SUPFAM" id="SSF53649">
    <property type="entry name" value="Alkaline phosphatase-like"/>
    <property type="match status" value="1"/>
</dbReference>
<proteinExistence type="inferred from homology"/>
<dbReference type="Pfam" id="PF00884">
    <property type="entry name" value="Sulfatase"/>
    <property type="match status" value="1"/>
</dbReference>
<reference evidence="5 6" key="1">
    <citation type="journal article" date="2014" name="Int. J. Syst. Evol. Microbiol.">
        <title>Complete genome sequence of Corynebacterium casei LMG S-19264T (=DSM 44701T), isolated from a smear-ripened cheese.</title>
        <authorList>
            <consortium name="US DOE Joint Genome Institute (JGI-PGF)"/>
            <person name="Walter F."/>
            <person name="Albersmeier A."/>
            <person name="Kalinowski J."/>
            <person name="Ruckert C."/>
        </authorList>
    </citation>
    <scope>NUCLEOTIDE SEQUENCE [LARGE SCALE GENOMIC DNA]</scope>
    <source>
        <strain evidence="5 6">KCTC 12866</strain>
    </source>
</reference>
<feature type="compositionally biased region" description="Basic and acidic residues" evidence="3">
    <location>
        <begin position="462"/>
        <end position="478"/>
    </location>
</feature>
<dbReference type="InterPro" id="IPR000917">
    <property type="entry name" value="Sulfatase_N"/>
</dbReference>
<evidence type="ECO:0000256" key="1">
    <source>
        <dbReference type="ARBA" id="ARBA00008779"/>
    </source>
</evidence>
<evidence type="ECO:0000259" key="4">
    <source>
        <dbReference type="Pfam" id="PF00884"/>
    </source>
</evidence>
<sequence>MPDNFTITMLRYLFTLFIVSITHVVLGEPPNRAPTPPPNIIFIIGDDISAEDIGCYGNPRIRTPNIDRMAKEGIKFTNFYLTASSCSPSRTSILTGRYPHNTGAAELHTPLPAHLDYFPELMKKAGYFTALSGKFHEGPNTRRAYDVMVTDRKLVGEGGEQQWVPLLQSRPKDKPFFFWFAAFDAHRPWSEVDSFPQPHNPGTDVTIPPTLLDTKSTRADLAAYYNEIGRIDRYLGELQRELERQGIADNTIIIFMADNGRPFSGSKTRVYDTGMRSPFVIKWPAGIKKTGAVCESMVSSIDLAPTLLQAAHAGPSATVQGVSFFELLKNPQKKFRNYVFSEHNWHDYAAYERAVRTKDYLYLINLRPELTNEGPIDANQSPSAVDLKAARQEGALTSIQEDIFRAPRPPAEFFDVRTDSIQAKNLIDDPAYTQKVDTLKKVLKQWQDETGDTFPENGTPDWYHRDTGKPLPAKDQRGEMPGAAKNADQINKKGPF</sequence>
<accession>A0A8J3D9Q6</accession>
<dbReference type="Proteomes" id="UP000598271">
    <property type="component" value="Unassembled WGS sequence"/>
</dbReference>
<feature type="region of interest" description="Disordered" evidence="3">
    <location>
        <begin position="450"/>
        <end position="496"/>
    </location>
</feature>
<organism evidence="5 6">
    <name type="scientific">Persicitalea jodogahamensis</name>
    <dbReference type="NCBI Taxonomy" id="402147"/>
    <lineage>
        <taxon>Bacteria</taxon>
        <taxon>Pseudomonadati</taxon>
        <taxon>Bacteroidota</taxon>
        <taxon>Cytophagia</taxon>
        <taxon>Cytophagales</taxon>
        <taxon>Spirosomataceae</taxon>
        <taxon>Persicitalea</taxon>
    </lineage>
</organism>
<dbReference type="AlphaFoldDB" id="A0A8J3D9Q6"/>
<dbReference type="Gene3D" id="3.40.720.10">
    <property type="entry name" value="Alkaline Phosphatase, subunit A"/>
    <property type="match status" value="1"/>
</dbReference>
<feature type="domain" description="Sulfatase N-terminal" evidence="4">
    <location>
        <begin position="38"/>
        <end position="312"/>
    </location>
</feature>
<dbReference type="GO" id="GO:0016787">
    <property type="term" value="F:hydrolase activity"/>
    <property type="evidence" value="ECO:0007669"/>
    <property type="project" value="UniProtKB-KW"/>
</dbReference>
<dbReference type="PANTHER" id="PTHR43751">
    <property type="entry name" value="SULFATASE"/>
    <property type="match status" value="1"/>
</dbReference>
<evidence type="ECO:0000313" key="6">
    <source>
        <dbReference type="Proteomes" id="UP000598271"/>
    </source>
</evidence>
<dbReference type="PROSITE" id="PS00523">
    <property type="entry name" value="SULFATASE_1"/>
    <property type="match status" value="1"/>
</dbReference>
<protein>
    <submittedName>
        <fullName evidence="5">Heparan N-sulfatase</fullName>
    </submittedName>
</protein>
<dbReference type="InterPro" id="IPR017850">
    <property type="entry name" value="Alkaline_phosphatase_core_sf"/>
</dbReference>
<dbReference type="PROSITE" id="PS00149">
    <property type="entry name" value="SULFATASE_2"/>
    <property type="match status" value="1"/>
</dbReference>
<dbReference type="InterPro" id="IPR024607">
    <property type="entry name" value="Sulfatase_CS"/>
</dbReference>
<comment type="similarity">
    <text evidence="1">Belongs to the sulfatase family.</text>
</comment>
<gene>
    <name evidence="5" type="ORF">GCM10007390_19340</name>
</gene>
<dbReference type="InterPro" id="IPR052701">
    <property type="entry name" value="GAG_Ulvan_Degrading_Sulfatases"/>
</dbReference>
<dbReference type="PANTHER" id="PTHR43751:SF1">
    <property type="entry name" value="SULFATASE ATSG-RELATED"/>
    <property type="match status" value="1"/>
</dbReference>
<dbReference type="CDD" id="cd16027">
    <property type="entry name" value="SGSH"/>
    <property type="match status" value="1"/>
</dbReference>
<evidence type="ECO:0000256" key="2">
    <source>
        <dbReference type="ARBA" id="ARBA00022801"/>
    </source>
</evidence>
<name>A0A8J3D9Q6_9BACT</name>
<comment type="caution">
    <text evidence="5">The sequence shown here is derived from an EMBL/GenBank/DDBJ whole genome shotgun (WGS) entry which is preliminary data.</text>
</comment>
<evidence type="ECO:0000313" key="5">
    <source>
        <dbReference type="EMBL" id="GHB65381.1"/>
    </source>
</evidence>
<dbReference type="EMBL" id="BMXF01000001">
    <property type="protein sequence ID" value="GHB65381.1"/>
    <property type="molecule type" value="Genomic_DNA"/>
</dbReference>
<keyword evidence="6" id="KW-1185">Reference proteome</keyword>
<evidence type="ECO:0000256" key="3">
    <source>
        <dbReference type="SAM" id="MobiDB-lite"/>
    </source>
</evidence>